<dbReference type="GeneID" id="98660784"/>
<dbReference type="AlphaFoldDB" id="A0AAW4W1Q5"/>
<dbReference type="Gene3D" id="3.30.950.30">
    <property type="entry name" value="Schlafen, AAA domain"/>
    <property type="match status" value="1"/>
</dbReference>
<dbReference type="RefSeq" id="WP_227601109.1">
    <property type="nucleotide sequence ID" value="NZ_JAJEPX010000044.1"/>
</dbReference>
<sequence>MQIEDLIELAKRVQAQQAEAQTVEVKAAHRRCPSKLRDTLSSFSNQNSGGILLFGLDENEHFAAVGVYDLQDLQKKVTEQCNQMQPPVRALFTTAEYEGVWICSAEIPSIAYAERPCYYIGAGIQNGSYVRVGDADRHMTDYEIYCFEAYRNHMHDDERVIERATIGFLDKDLLNAFLTERRISRPQFAQMNDTQAMEMLSITRNGVPTIAGLLNFCVYPQGFLPELGITGIVVPGTEIGDTADSGARFLDNKRMEGTIANMFSEAMAFCMRNMKTATIIDPETGKRCDKTEYPVSAIREAVLNALIHRDYSIYTEGTPIQIDFFSDRLEIHSPGSLYGRMSVEDLGFAHPDARNPVLAVITESLTDAEHRYSGIPTMRRAMQEAGLPAPVFINRQNEFVVVLYNHPAEPENPVITSHTADKTAALLQFCRTPRTRKEIADFLGIGTVYHANKRYIQPLVEQGRLKLSIPDKPSSRKQTYTTDV</sequence>
<evidence type="ECO:0000259" key="2">
    <source>
        <dbReference type="Pfam" id="PF21247"/>
    </source>
</evidence>
<protein>
    <submittedName>
        <fullName evidence="3">DNA binding domain-containing protein</fullName>
    </submittedName>
</protein>
<accession>A0AAW4W1Q5</accession>
<dbReference type="Pfam" id="PF21247">
    <property type="entry name" value="Fic-like_C"/>
    <property type="match status" value="1"/>
</dbReference>
<dbReference type="InterPro" id="IPR038461">
    <property type="entry name" value="Schlafen_AlbA_2_dom_sf"/>
</dbReference>
<dbReference type="Gene3D" id="3.30.565.60">
    <property type="match status" value="1"/>
</dbReference>
<evidence type="ECO:0000313" key="4">
    <source>
        <dbReference type="Proteomes" id="UP001298753"/>
    </source>
</evidence>
<name>A0AAW4W1Q5_9FIRM</name>
<proteinExistence type="predicted"/>
<dbReference type="Pfam" id="PF13749">
    <property type="entry name" value="HATPase_c_4"/>
    <property type="match status" value="1"/>
</dbReference>
<dbReference type="Proteomes" id="UP001298753">
    <property type="component" value="Unassembled WGS sequence"/>
</dbReference>
<evidence type="ECO:0000259" key="1">
    <source>
        <dbReference type="Pfam" id="PF04326"/>
    </source>
</evidence>
<comment type="caution">
    <text evidence="3">The sequence shown here is derived from an EMBL/GenBank/DDBJ whole genome shotgun (WGS) entry which is preliminary data.</text>
</comment>
<keyword evidence="4" id="KW-1185">Reference proteome</keyword>
<organism evidence="3 4">
    <name type="scientific">Agathobaculum butyriciproducens</name>
    <dbReference type="NCBI Taxonomy" id="1628085"/>
    <lineage>
        <taxon>Bacteria</taxon>
        <taxon>Bacillati</taxon>
        <taxon>Bacillota</taxon>
        <taxon>Clostridia</taxon>
        <taxon>Eubacteriales</taxon>
        <taxon>Butyricicoccaceae</taxon>
        <taxon>Agathobaculum</taxon>
    </lineage>
</organism>
<reference evidence="3 4" key="1">
    <citation type="submission" date="2021-10" db="EMBL/GenBank/DDBJ databases">
        <title>Anaerobic single-cell dispensing facilitates the cultivation of human gut bacteria.</title>
        <authorList>
            <person name="Afrizal A."/>
        </authorList>
    </citation>
    <scope>NUCLEOTIDE SEQUENCE [LARGE SCALE GENOMIC DNA]</scope>
    <source>
        <strain evidence="3 4">CLA-AA-H270</strain>
    </source>
</reference>
<dbReference type="InterPro" id="IPR038475">
    <property type="entry name" value="RecG_C_sf"/>
</dbReference>
<dbReference type="Pfam" id="PF04326">
    <property type="entry name" value="SLFN_AlbA_2"/>
    <property type="match status" value="1"/>
</dbReference>
<gene>
    <name evidence="3" type="ORF">LKD22_11055</name>
</gene>
<dbReference type="PANTHER" id="PTHR30595">
    <property type="entry name" value="GLPR-RELATED TRANSCRIPTIONAL REPRESSOR"/>
    <property type="match status" value="1"/>
</dbReference>
<evidence type="ECO:0000313" key="3">
    <source>
        <dbReference type="EMBL" id="MCC2177655.1"/>
    </source>
</evidence>
<dbReference type="PANTHER" id="PTHR30595:SF6">
    <property type="entry name" value="SCHLAFEN ALBA-2 DOMAIN-CONTAINING PROTEIN"/>
    <property type="match status" value="1"/>
</dbReference>
<dbReference type="InterPro" id="IPR007421">
    <property type="entry name" value="Schlafen_AlbA_2_dom"/>
</dbReference>
<dbReference type="EMBL" id="JAJEPX010000044">
    <property type="protein sequence ID" value="MCC2177655.1"/>
    <property type="molecule type" value="Genomic_DNA"/>
</dbReference>
<dbReference type="InterPro" id="IPR049514">
    <property type="entry name" value="Fic-like_C"/>
</dbReference>
<feature type="domain" description="Schlafen AlbA-2" evidence="1">
    <location>
        <begin position="19"/>
        <end position="140"/>
    </location>
</feature>
<feature type="domain" description="Filamentation induced by cAMP protein Fic-like C-terminal" evidence="2">
    <location>
        <begin position="425"/>
        <end position="480"/>
    </location>
</feature>